<feature type="region of interest" description="Disordered" evidence="1">
    <location>
        <begin position="1135"/>
        <end position="1278"/>
    </location>
</feature>
<dbReference type="SUPFAM" id="SSF52540">
    <property type="entry name" value="P-loop containing nucleoside triphosphate hydrolases"/>
    <property type="match status" value="1"/>
</dbReference>
<name>A0A6A5V744_9PLEO</name>
<dbReference type="EMBL" id="ML976683">
    <property type="protein sequence ID" value="KAF1973001.1"/>
    <property type="molecule type" value="Genomic_DNA"/>
</dbReference>
<reference evidence="3" key="1">
    <citation type="journal article" date="2020" name="Stud. Mycol.">
        <title>101 Dothideomycetes genomes: a test case for predicting lifestyles and emergence of pathogens.</title>
        <authorList>
            <person name="Haridas S."/>
            <person name="Albert R."/>
            <person name="Binder M."/>
            <person name="Bloem J."/>
            <person name="Labutti K."/>
            <person name="Salamov A."/>
            <person name="Andreopoulos B."/>
            <person name="Baker S."/>
            <person name="Barry K."/>
            <person name="Bills G."/>
            <person name="Bluhm B."/>
            <person name="Cannon C."/>
            <person name="Castanera R."/>
            <person name="Culley D."/>
            <person name="Daum C."/>
            <person name="Ezra D."/>
            <person name="Gonzalez J."/>
            <person name="Henrissat B."/>
            <person name="Kuo A."/>
            <person name="Liang C."/>
            <person name="Lipzen A."/>
            <person name="Lutzoni F."/>
            <person name="Magnuson J."/>
            <person name="Mondo S."/>
            <person name="Nolan M."/>
            <person name="Ohm R."/>
            <person name="Pangilinan J."/>
            <person name="Park H.-J."/>
            <person name="Ramirez L."/>
            <person name="Alfaro M."/>
            <person name="Sun H."/>
            <person name="Tritt A."/>
            <person name="Yoshinaga Y."/>
            <person name="Zwiers L.-H."/>
            <person name="Turgeon B."/>
            <person name="Goodwin S."/>
            <person name="Spatafora J."/>
            <person name="Crous P."/>
            <person name="Grigoriev I."/>
        </authorList>
    </citation>
    <scope>NUCLEOTIDE SEQUENCE</scope>
    <source>
        <strain evidence="3">CBS 107.79</strain>
    </source>
</reference>
<dbReference type="SMART" id="SM00382">
    <property type="entry name" value="AAA"/>
    <property type="match status" value="1"/>
</dbReference>
<feature type="compositionally biased region" description="Low complexity" evidence="1">
    <location>
        <begin position="1211"/>
        <end position="1227"/>
    </location>
</feature>
<sequence length="1278" mass="144338">MASAVDSNSTSETDAAVPQARGSQTPTGPGKDEAASQTPDNRILTDIEALKRQILELEARQTGRDPAYPPKATTDSKAQAEVEQYKRMEACLYKHRKEWETNVGPGEWKFEYNFFKSNHCHLEAQDWPTCDKELKYDDPKYERPDIFDSAHQFGKTFEWQMDRLFLSEELDNRKREEAKIAEEKKRRERRMAESSIHGTEDQKQPPVSTDPETAKLDVAWSEWYPFQSQTYADGKSAPVVNILIGEPPLDENVGTNQYWFGASSRRLKKDLAHPSSQISPVSTDPSSTQIPERIRIHSDALLRIFATILNTEARPLLGLKDMTAVFLRPYKALFYREQALRDWCKALERKFKKWVPPGAHPNAFAPTSVSSTEHDTEPAHTKALIDSDGSGNDTALPLSGSITEHSLGNGSSIIAASDRAFESENEDDAFEGDDKTHDLTRSATALSHLQCLLRFLDVSVVAKRNYLNDPKCRKVFFSDLWHVFRPGVEIIGSDDKQACKVIGTTVTVPSTGSSLAGNAGPVSKRFDFDRFDGQRDITSLEVYLLRFHPLKRGEVNHARWEDLKNLTETERYRQELILRGAQFLEVSGGKHMYYAGMTLDAKDEVESPVVIDFETTFTMHDKPPKKIDPRNQYPPPPVSNDDEMDNDKDPAEEIWKPKLGSLIGMAEPPTLGGTDCNGECCREEFVHDDQYVGKFIGYKVDIFSSRKEELSFAYLSHPLSTSPLFKTYTDFVPAGLADRGKARMFGQRVGDHVVSRLRVHPPESEIRSPILAKLHLAYLSDIHTTGEKKVKGTPSKASTQEGQKQSEPTLAFNRLALERGHHSMLVSIIAQLFRDKKSKTGQREEFDIVKGKGKGLIILPHGAPGVGKTSTAEGVAELFKKPLFQITCGDLGTTATEVETALEKNFSLANNWDCIVLLDEADVFLAERTKEDFKRNGLVAVFLRLMEYYSGILFLTTNRVGDFDEAFTSRIHVSLYYPELNEDTTVRVFELNMDMIEERFETKGRIIKIDRMKIGSFAARYFADHPHARWNGRHIHNACQTALALAEFEAQDKSLEDTEDPDIVVNLTVENFQVVRDAYLEFTKYINELHGTNAACRAKEVRLRAIWIDENDCVVKTQNMDGAGMDKRQAFFLAAQSQPSRAQGHSPQHSLHHPFPQQQGRYQQSYQRPPYQQQERDSHQNWDPQPDMYSGGYIPEPQQHGVPFQGSSPRAQQATPSPHPHPQQQQQGRLDMPQFKENIRDMYEPSGRPRDDQVAGGASGPSDPFEGYRPRTQVDISS</sequence>
<accession>A0A6A5V744</accession>
<feature type="compositionally biased region" description="Polar residues" evidence="1">
    <location>
        <begin position="1"/>
        <end position="13"/>
    </location>
</feature>
<feature type="compositionally biased region" description="Basic and acidic residues" evidence="1">
    <location>
        <begin position="1237"/>
        <end position="1253"/>
    </location>
</feature>
<dbReference type="GO" id="GO:0016887">
    <property type="term" value="F:ATP hydrolysis activity"/>
    <property type="evidence" value="ECO:0007669"/>
    <property type="project" value="InterPro"/>
</dbReference>
<feature type="compositionally biased region" description="Polar residues" evidence="1">
    <location>
        <begin position="1135"/>
        <end position="1149"/>
    </location>
</feature>
<organism evidence="3 4">
    <name type="scientific">Bimuria novae-zelandiae CBS 107.79</name>
    <dbReference type="NCBI Taxonomy" id="1447943"/>
    <lineage>
        <taxon>Eukaryota</taxon>
        <taxon>Fungi</taxon>
        <taxon>Dikarya</taxon>
        <taxon>Ascomycota</taxon>
        <taxon>Pezizomycotina</taxon>
        <taxon>Dothideomycetes</taxon>
        <taxon>Pleosporomycetidae</taxon>
        <taxon>Pleosporales</taxon>
        <taxon>Massarineae</taxon>
        <taxon>Didymosphaeriaceae</taxon>
        <taxon>Bimuria</taxon>
    </lineage>
</organism>
<evidence type="ECO:0000313" key="3">
    <source>
        <dbReference type="EMBL" id="KAF1973001.1"/>
    </source>
</evidence>
<protein>
    <recommendedName>
        <fullName evidence="2">AAA+ ATPase domain-containing protein</fullName>
    </recommendedName>
</protein>
<feature type="compositionally biased region" description="Low complexity" evidence="1">
    <location>
        <begin position="1156"/>
        <end position="1173"/>
    </location>
</feature>
<dbReference type="CDD" id="cd19481">
    <property type="entry name" value="RecA-like_protease"/>
    <property type="match status" value="1"/>
</dbReference>
<evidence type="ECO:0000256" key="1">
    <source>
        <dbReference type="SAM" id="MobiDB-lite"/>
    </source>
</evidence>
<gene>
    <name evidence="3" type="ORF">BU23DRAFT_599204</name>
</gene>
<dbReference type="Gene3D" id="3.40.50.300">
    <property type="entry name" value="P-loop containing nucleotide triphosphate hydrolases"/>
    <property type="match status" value="1"/>
</dbReference>
<dbReference type="Pfam" id="PF22942">
    <property type="entry name" value="DUF7025"/>
    <property type="match status" value="1"/>
</dbReference>
<keyword evidence="4" id="KW-1185">Reference proteome</keyword>
<dbReference type="GO" id="GO:0005524">
    <property type="term" value="F:ATP binding"/>
    <property type="evidence" value="ECO:0007669"/>
    <property type="project" value="InterPro"/>
</dbReference>
<feature type="region of interest" description="Disordered" evidence="1">
    <location>
        <begin position="620"/>
        <end position="648"/>
    </location>
</feature>
<dbReference type="Pfam" id="PF00004">
    <property type="entry name" value="AAA"/>
    <property type="match status" value="1"/>
</dbReference>
<feature type="compositionally biased region" description="Basic and acidic residues" evidence="1">
    <location>
        <begin position="372"/>
        <end position="385"/>
    </location>
</feature>
<feature type="region of interest" description="Disordered" evidence="1">
    <location>
        <begin position="362"/>
        <end position="403"/>
    </location>
</feature>
<dbReference type="PANTHER" id="PTHR46411">
    <property type="entry name" value="FAMILY ATPASE, PUTATIVE-RELATED"/>
    <property type="match status" value="1"/>
</dbReference>
<feature type="compositionally biased region" description="Basic and acidic residues" evidence="1">
    <location>
        <begin position="43"/>
        <end position="63"/>
    </location>
</feature>
<feature type="region of interest" description="Disordered" evidence="1">
    <location>
        <begin position="181"/>
        <end position="211"/>
    </location>
</feature>
<evidence type="ECO:0000259" key="2">
    <source>
        <dbReference type="SMART" id="SM00382"/>
    </source>
</evidence>
<feature type="compositionally biased region" description="Basic and acidic residues" evidence="1">
    <location>
        <begin position="620"/>
        <end position="629"/>
    </location>
</feature>
<dbReference type="InterPro" id="IPR003959">
    <property type="entry name" value="ATPase_AAA_core"/>
</dbReference>
<dbReference type="Proteomes" id="UP000800036">
    <property type="component" value="Unassembled WGS sequence"/>
</dbReference>
<dbReference type="AlphaFoldDB" id="A0A6A5V744"/>
<dbReference type="PANTHER" id="PTHR46411:SF2">
    <property type="entry name" value="AAA+ ATPASE DOMAIN-CONTAINING PROTEIN"/>
    <property type="match status" value="1"/>
</dbReference>
<dbReference type="InterPro" id="IPR003593">
    <property type="entry name" value="AAA+_ATPase"/>
</dbReference>
<dbReference type="InterPro" id="IPR027417">
    <property type="entry name" value="P-loop_NTPase"/>
</dbReference>
<feature type="domain" description="AAA+ ATPase" evidence="2">
    <location>
        <begin position="854"/>
        <end position="979"/>
    </location>
</feature>
<proteinExistence type="predicted"/>
<dbReference type="Pfam" id="PF23232">
    <property type="entry name" value="AAA_lid_13"/>
    <property type="match status" value="1"/>
</dbReference>
<feature type="region of interest" description="Disordered" evidence="1">
    <location>
        <begin position="787"/>
        <end position="807"/>
    </location>
</feature>
<dbReference type="InterPro" id="IPR056599">
    <property type="entry name" value="AAA_lid_fung"/>
</dbReference>
<feature type="compositionally biased region" description="Polar residues" evidence="1">
    <location>
        <begin position="795"/>
        <end position="807"/>
    </location>
</feature>
<evidence type="ECO:0000313" key="4">
    <source>
        <dbReference type="Proteomes" id="UP000800036"/>
    </source>
</evidence>
<feature type="region of interest" description="Disordered" evidence="1">
    <location>
        <begin position="1"/>
        <end position="79"/>
    </location>
</feature>
<dbReference type="OrthoDB" id="10042665at2759"/>
<dbReference type="InterPro" id="IPR054289">
    <property type="entry name" value="DUF7025"/>
</dbReference>